<reference evidence="1" key="1">
    <citation type="journal article" date="2020" name="Nat. Genet.">
        <title>Genomic diversifications of five Gossypium allopolyploid species and their impact on cotton improvement.</title>
        <authorList>
            <person name="Chen Z.J."/>
            <person name="Sreedasyam A."/>
            <person name="Ando A."/>
            <person name="Song Q."/>
            <person name="De Santiago L.M."/>
            <person name="Hulse-Kemp A.M."/>
            <person name="Ding M."/>
            <person name="Ye W."/>
            <person name="Kirkbride R.C."/>
            <person name="Jenkins J."/>
            <person name="Plott C."/>
            <person name="Lovell J."/>
            <person name="Lin Y.M."/>
            <person name="Vaughn R."/>
            <person name="Liu B."/>
            <person name="Simpson S."/>
            <person name="Scheffler B.E."/>
            <person name="Wen L."/>
            <person name="Saski C.A."/>
            <person name="Grover C.E."/>
            <person name="Hu G."/>
            <person name="Conover J.L."/>
            <person name="Carlson J.W."/>
            <person name="Shu S."/>
            <person name="Boston L.B."/>
            <person name="Williams M."/>
            <person name="Peterson D.G."/>
            <person name="McGee K."/>
            <person name="Jones D.C."/>
            <person name="Wendel J.F."/>
            <person name="Stelly D.M."/>
            <person name="Grimwood J."/>
            <person name="Schmutz J."/>
        </authorList>
    </citation>
    <scope>NUCLEOTIDE SEQUENCE [LARGE SCALE GENOMIC DNA]</scope>
    <source>
        <strain evidence="1">cv. TM-1</strain>
    </source>
</reference>
<dbReference type="Proteomes" id="UP000818029">
    <property type="component" value="Chromosome A11"/>
</dbReference>
<dbReference type="PaxDb" id="3635-A0A1U8J9I4"/>
<dbReference type="RefSeq" id="XP_016686976.1">
    <property type="nucleotide sequence ID" value="XM_016831487.2"/>
</dbReference>
<dbReference type="KEGG" id="ghi:107904940"/>
<dbReference type="SMR" id="A0A1U8J9I4"/>
<sequence>MKIKMILFYLLKPRRALITSVTSLKKKKNFLFDFSKKIIIRNLYVRSLCNISAFSLYCYSSFGGFSERDEKAGIKKSSSFGAKTENPRGKTKIRKKVESSGRISKKKLNNLKVFKKAKKRIRKVEVEIAEMKGYTKCLKQWIMEETTIMESAILEMEIEVGRVKRMNGMLSLNDQIINDYIKRMLGVFEAEDHLVSSLNSNL</sequence>
<protein>
    <submittedName>
        <fullName evidence="2">Uncharacterized protein isoform X1</fullName>
    </submittedName>
</protein>
<dbReference type="OrthoDB" id="999679at2759"/>
<dbReference type="AlphaFoldDB" id="A0A1U8J9I4"/>
<proteinExistence type="predicted"/>
<gene>
    <name evidence="2" type="primary">LOC107904940</name>
</gene>
<dbReference type="GeneID" id="107904940"/>
<name>A0A1U8J9I4_GOSHI</name>
<organism evidence="1 2">
    <name type="scientific">Gossypium hirsutum</name>
    <name type="common">Upland cotton</name>
    <name type="synonym">Gossypium mexicanum</name>
    <dbReference type="NCBI Taxonomy" id="3635"/>
    <lineage>
        <taxon>Eukaryota</taxon>
        <taxon>Viridiplantae</taxon>
        <taxon>Streptophyta</taxon>
        <taxon>Embryophyta</taxon>
        <taxon>Tracheophyta</taxon>
        <taxon>Spermatophyta</taxon>
        <taxon>Magnoliopsida</taxon>
        <taxon>eudicotyledons</taxon>
        <taxon>Gunneridae</taxon>
        <taxon>Pentapetalae</taxon>
        <taxon>rosids</taxon>
        <taxon>malvids</taxon>
        <taxon>Malvales</taxon>
        <taxon>Malvaceae</taxon>
        <taxon>Malvoideae</taxon>
        <taxon>Gossypium</taxon>
    </lineage>
</organism>
<evidence type="ECO:0000313" key="1">
    <source>
        <dbReference type="Proteomes" id="UP000818029"/>
    </source>
</evidence>
<keyword evidence="1" id="KW-1185">Reference proteome</keyword>
<evidence type="ECO:0000313" key="2">
    <source>
        <dbReference type="RefSeq" id="XP_016686976.1"/>
    </source>
</evidence>
<reference evidence="2" key="2">
    <citation type="submission" date="2025-08" db="UniProtKB">
        <authorList>
            <consortium name="RefSeq"/>
        </authorList>
    </citation>
    <scope>IDENTIFICATION</scope>
</reference>
<accession>A0A1U8J9I4</accession>